<proteinExistence type="predicted"/>
<gene>
    <name evidence="2" type="ORF">SAMN02910265_00955</name>
</gene>
<dbReference type="GO" id="GO:0004553">
    <property type="term" value="F:hydrolase activity, hydrolyzing O-glycosyl compounds"/>
    <property type="evidence" value="ECO:0007669"/>
    <property type="project" value="InterPro"/>
</dbReference>
<evidence type="ECO:0000313" key="3">
    <source>
        <dbReference type="Proteomes" id="UP000183190"/>
    </source>
</evidence>
<dbReference type="InterPro" id="IPR026906">
    <property type="entry name" value="LRR_5"/>
</dbReference>
<dbReference type="EMBL" id="FNWV01000002">
    <property type="protein sequence ID" value="SEH48153.1"/>
    <property type="molecule type" value="Genomic_DNA"/>
</dbReference>
<dbReference type="Proteomes" id="UP000183190">
    <property type="component" value="Unassembled WGS sequence"/>
</dbReference>
<dbReference type="InterPro" id="IPR053139">
    <property type="entry name" value="Surface_bspA-like"/>
</dbReference>
<feature type="signal peptide" evidence="1">
    <location>
        <begin position="1"/>
        <end position="21"/>
    </location>
</feature>
<dbReference type="InterPro" id="IPR036439">
    <property type="entry name" value="Dockerin_dom_sf"/>
</dbReference>
<name>A0A1H6IP91_RUMFL</name>
<organism evidence="2 3">
    <name type="scientific">Ruminococcus flavefaciens</name>
    <dbReference type="NCBI Taxonomy" id="1265"/>
    <lineage>
        <taxon>Bacteria</taxon>
        <taxon>Bacillati</taxon>
        <taxon>Bacillota</taxon>
        <taxon>Clostridia</taxon>
        <taxon>Eubacteriales</taxon>
        <taxon>Oscillospiraceae</taxon>
        <taxon>Ruminococcus</taxon>
    </lineage>
</organism>
<dbReference type="InterPro" id="IPR032675">
    <property type="entry name" value="LRR_dom_sf"/>
</dbReference>
<keyword evidence="1" id="KW-0732">Signal</keyword>
<evidence type="ECO:0000313" key="2">
    <source>
        <dbReference type="EMBL" id="SEH48153.1"/>
    </source>
</evidence>
<dbReference type="AlphaFoldDB" id="A0A1H6IP91"/>
<dbReference type="SUPFAM" id="SSF52058">
    <property type="entry name" value="L domain-like"/>
    <property type="match status" value="1"/>
</dbReference>
<dbReference type="PANTHER" id="PTHR45661:SF3">
    <property type="entry name" value="IG-LIKE DOMAIN-CONTAINING PROTEIN"/>
    <property type="match status" value="1"/>
</dbReference>
<evidence type="ECO:0000256" key="1">
    <source>
        <dbReference type="SAM" id="SignalP"/>
    </source>
</evidence>
<dbReference type="OrthoDB" id="1817824at2"/>
<dbReference type="RefSeq" id="WP_074714723.1">
    <property type="nucleotide sequence ID" value="NZ_FNWV01000002.1"/>
</dbReference>
<accession>A0A1H6IP91</accession>
<dbReference type="Gene3D" id="1.10.1330.10">
    <property type="entry name" value="Dockerin domain"/>
    <property type="match status" value="2"/>
</dbReference>
<reference evidence="2 3" key="1">
    <citation type="submission" date="2016-10" db="EMBL/GenBank/DDBJ databases">
        <authorList>
            <person name="de Groot N.N."/>
        </authorList>
    </citation>
    <scope>NUCLEOTIDE SEQUENCE [LARGE SCALE GENOMIC DNA]</scope>
    <source>
        <strain evidence="2 3">YAD2003</strain>
    </source>
</reference>
<dbReference type="CDD" id="cd14255">
    <property type="entry name" value="Dockerin_III"/>
    <property type="match status" value="1"/>
</dbReference>
<dbReference type="InterPro" id="IPR002105">
    <property type="entry name" value="Dockerin_1_rpt"/>
</dbReference>
<dbReference type="Pfam" id="PF13306">
    <property type="entry name" value="LRR_5"/>
    <property type="match status" value="2"/>
</dbReference>
<dbReference type="SUPFAM" id="SSF63446">
    <property type="entry name" value="Type I dockerin domain"/>
    <property type="match status" value="1"/>
</dbReference>
<dbReference type="Gene3D" id="3.80.10.10">
    <property type="entry name" value="Ribonuclease Inhibitor"/>
    <property type="match status" value="1"/>
</dbReference>
<dbReference type="PANTHER" id="PTHR45661">
    <property type="entry name" value="SURFACE ANTIGEN"/>
    <property type="match status" value="1"/>
</dbReference>
<protein>
    <submittedName>
        <fullName evidence="2">Leucine rich repeat-containing protein</fullName>
    </submittedName>
</protein>
<sequence>MKKHKLLSLIAAASMAVSALASPASVIAADEQSVYYPTWQEAYFNMLKLAFDNKEKYDFTDKDFGTRFELYDVDSDGTPELFISEAAYHPGMCRIYTYRDGYITDSISLGTYGIVYCADTAPYLVQSDKHMGYSSMSYYELKDGKFVHLNSFYDNIDNAETEEVFYEVDGKKVSETEYVQAKEKYDHLELKDHGRKEHQYLIQEQVAMGIYQYYFDHYTLAGIAEDTEELNIPDTVNGLPVTEIKPFSVWGKELKTVKFGSNISVVGDRSFGDNAKLSSVEINDGIKKFGDHVFANCPSLENITGPSYSKTYFCKNGMMFYEDESKLKVYPSGRKNTDVIVPKTITSVLSSAFSNCGNIENITFSAKTKLIGEGALAYCKNLKTVTILSPDAVIENPKAFTENNYNINFTISNDADKNSGEYYFDGVIRGFKGSTAEDYAKKYNIKFEALDCKAIEATGDINSDGSVDSVDASAILSEYARTATGKESTFNEVQFYAADIDNNCKIDSVDASKILSYYSYLSTHDDYVTIDEFFNMAM</sequence>
<feature type="chain" id="PRO_5039256868" evidence="1">
    <location>
        <begin position="22"/>
        <end position="538"/>
    </location>
</feature>
<dbReference type="Pfam" id="PF00404">
    <property type="entry name" value="Dockerin_1"/>
    <property type="match status" value="1"/>
</dbReference>
<dbReference type="GO" id="GO:0000272">
    <property type="term" value="P:polysaccharide catabolic process"/>
    <property type="evidence" value="ECO:0007669"/>
    <property type="project" value="InterPro"/>
</dbReference>